<dbReference type="OrthoDB" id="2863717at2759"/>
<feature type="domain" description="F-box" evidence="1">
    <location>
        <begin position="44"/>
        <end position="90"/>
    </location>
</feature>
<proteinExistence type="predicted"/>
<dbReference type="EMBL" id="KL142372">
    <property type="protein sequence ID" value="KDR79776.1"/>
    <property type="molecule type" value="Genomic_DNA"/>
</dbReference>
<sequence length="552" mass="63077">MLDLLTPTFWLGIFDDIWQNFRPKTVSDQTPNSKRLSLLALDIVPDEIWLNIFDNIAQHNRHLPETTLINASLTCRAFRVFSVPLIYRSLVYHPYVVNGSAGKHWSRPNWCPLSQEQVDHQIQRLAFYSSDSISGHVQQIELSAKFDENSQIVTEETSGRIDSLVHRFYDFVLRFTNAQSILLFYTDVDTFGLQQLSQLPNLREMRLHGCNLILPVTANLPRLRLRAFWFWHMAKSEELAELGVARWLALLDPDRLEYIRVAPARTSTEFFRHIPSMGPFDLLTTLGIDVKSAQMLMRMPLLLDKTPSVRHVQFSLFGCVSSAVAKQIAHDLKPFLLPTLQVEEYRGPCELLPMVLGSCSKPPPLRRLDIDTLQLDGEPFSVCLQILSLPVCSAQIINVVSFSAGLKSIEIEDLERLCALLPNLLDLSLDTVGDRLRLQIVTSKTFLDEIVELPLPSRIRSLSIDWTAGAFQDVKAKHMQVRAQLVGRFPSLERLWFCDWQKSAYLWHRTASGRELSTVCKTGTDEKNEQALDEYFVVFPTPNSHKGHHDLF</sequence>
<dbReference type="HOGENOM" id="CLU_493501_0_0_1"/>
<dbReference type="InterPro" id="IPR032675">
    <property type="entry name" value="LRR_dom_sf"/>
</dbReference>
<dbReference type="InterPro" id="IPR001810">
    <property type="entry name" value="F-box_dom"/>
</dbReference>
<keyword evidence="3" id="KW-1185">Reference proteome</keyword>
<dbReference type="AlphaFoldDB" id="A0A067T9F3"/>
<name>A0A067T9F3_GALM3</name>
<reference evidence="3" key="1">
    <citation type="journal article" date="2014" name="Proc. Natl. Acad. Sci. U.S.A.">
        <title>Extensive sampling of basidiomycete genomes demonstrates inadequacy of the white-rot/brown-rot paradigm for wood decay fungi.</title>
        <authorList>
            <person name="Riley R."/>
            <person name="Salamov A.A."/>
            <person name="Brown D.W."/>
            <person name="Nagy L.G."/>
            <person name="Floudas D."/>
            <person name="Held B.W."/>
            <person name="Levasseur A."/>
            <person name="Lombard V."/>
            <person name="Morin E."/>
            <person name="Otillar R."/>
            <person name="Lindquist E.A."/>
            <person name="Sun H."/>
            <person name="LaButti K.M."/>
            <person name="Schmutz J."/>
            <person name="Jabbour D."/>
            <person name="Luo H."/>
            <person name="Baker S.E."/>
            <person name="Pisabarro A.G."/>
            <person name="Walton J.D."/>
            <person name="Blanchette R.A."/>
            <person name="Henrissat B."/>
            <person name="Martin F."/>
            <person name="Cullen D."/>
            <person name="Hibbett D.S."/>
            <person name="Grigoriev I.V."/>
        </authorList>
    </citation>
    <scope>NUCLEOTIDE SEQUENCE [LARGE SCALE GENOMIC DNA]</scope>
    <source>
        <strain evidence="3">CBS 339.88</strain>
    </source>
</reference>
<dbReference type="Pfam" id="PF12937">
    <property type="entry name" value="F-box-like"/>
    <property type="match status" value="1"/>
</dbReference>
<organism evidence="2 3">
    <name type="scientific">Galerina marginata (strain CBS 339.88)</name>
    <dbReference type="NCBI Taxonomy" id="685588"/>
    <lineage>
        <taxon>Eukaryota</taxon>
        <taxon>Fungi</taxon>
        <taxon>Dikarya</taxon>
        <taxon>Basidiomycota</taxon>
        <taxon>Agaricomycotina</taxon>
        <taxon>Agaricomycetes</taxon>
        <taxon>Agaricomycetidae</taxon>
        <taxon>Agaricales</taxon>
        <taxon>Agaricineae</taxon>
        <taxon>Strophariaceae</taxon>
        <taxon>Galerina</taxon>
    </lineage>
</organism>
<dbReference type="CDD" id="cd09917">
    <property type="entry name" value="F-box_SF"/>
    <property type="match status" value="1"/>
</dbReference>
<dbReference type="Gene3D" id="3.80.10.10">
    <property type="entry name" value="Ribonuclease Inhibitor"/>
    <property type="match status" value="1"/>
</dbReference>
<protein>
    <recommendedName>
        <fullName evidence="1">F-box domain-containing protein</fullName>
    </recommendedName>
</protein>
<evidence type="ECO:0000313" key="2">
    <source>
        <dbReference type="EMBL" id="KDR79776.1"/>
    </source>
</evidence>
<dbReference type="SUPFAM" id="SSF52047">
    <property type="entry name" value="RNI-like"/>
    <property type="match status" value="1"/>
</dbReference>
<accession>A0A067T9F3</accession>
<dbReference type="Proteomes" id="UP000027222">
    <property type="component" value="Unassembled WGS sequence"/>
</dbReference>
<evidence type="ECO:0000259" key="1">
    <source>
        <dbReference type="Pfam" id="PF12937"/>
    </source>
</evidence>
<evidence type="ECO:0000313" key="3">
    <source>
        <dbReference type="Proteomes" id="UP000027222"/>
    </source>
</evidence>
<gene>
    <name evidence="2" type="ORF">GALMADRAFT_277202</name>
</gene>